<protein>
    <submittedName>
        <fullName evidence="3">Histone H4</fullName>
    </submittedName>
</protein>
<dbReference type="WBParaSite" id="ACAC_0001373701-mRNA-1">
    <property type="protein sequence ID" value="ACAC_0001373701-mRNA-1"/>
    <property type="gene ID" value="ACAC_0001373701"/>
</dbReference>
<organism evidence="2 3">
    <name type="scientific">Angiostrongylus cantonensis</name>
    <name type="common">Rat lungworm</name>
    <dbReference type="NCBI Taxonomy" id="6313"/>
    <lineage>
        <taxon>Eukaryota</taxon>
        <taxon>Metazoa</taxon>
        <taxon>Ecdysozoa</taxon>
        <taxon>Nematoda</taxon>
        <taxon>Chromadorea</taxon>
        <taxon>Rhabditida</taxon>
        <taxon>Rhabditina</taxon>
        <taxon>Rhabditomorpha</taxon>
        <taxon>Strongyloidea</taxon>
        <taxon>Metastrongylidae</taxon>
        <taxon>Angiostrongylus</taxon>
    </lineage>
</organism>
<dbReference type="AlphaFoldDB" id="A0A0K0DPP8"/>
<name>A0A0K0DPP8_ANGCA</name>
<evidence type="ECO:0000313" key="2">
    <source>
        <dbReference type="Proteomes" id="UP000035642"/>
    </source>
</evidence>
<reference evidence="2" key="1">
    <citation type="submission" date="2012-09" db="EMBL/GenBank/DDBJ databases">
        <authorList>
            <person name="Martin A.A."/>
        </authorList>
    </citation>
    <scope>NUCLEOTIDE SEQUENCE</scope>
</reference>
<keyword evidence="2" id="KW-1185">Reference proteome</keyword>
<feature type="region of interest" description="Disordered" evidence="1">
    <location>
        <begin position="17"/>
        <end position="52"/>
    </location>
</feature>
<evidence type="ECO:0000256" key="1">
    <source>
        <dbReference type="SAM" id="MobiDB-lite"/>
    </source>
</evidence>
<reference evidence="3" key="2">
    <citation type="submission" date="2017-02" db="UniProtKB">
        <authorList>
            <consortium name="WormBaseParasite"/>
        </authorList>
    </citation>
    <scope>IDENTIFICATION</scope>
</reference>
<feature type="compositionally biased region" description="Basic residues" evidence="1">
    <location>
        <begin position="39"/>
        <end position="50"/>
    </location>
</feature>
<proteinExistence type="predicted"/>
<dbReference type="Proteomes" id="UP000035642">
    <property type="component" value="Unassembled WGS sequence"/>
</dbReference>
<sequence length="84" mass="9441">MICLDHQHHNGKLVDRDVAKRSGQSGSKLGTGRGGNILKRPKRNTGKKTSKNILGSTENRYLRFGRNSCEFHMDIAVTVTWKEC</sequence>
<accession>A0A0K0DPP8</accession>
<evidence type="ECO:0000313" key="3">
    <source>
        <dbReference type="WBParaSite" id="ACAC_0001373701-mRNA-1"/>
    </source>
</evidence>